<feature type="domain" description="DprA winged helix" evidence="3">
    <location>
        <begin position="317"/>
        <end position="376"/>
    </location>
</feature>
<evidence type="ECO:0000259" key="2">
    <source>
        <dbReference type="Pfam" id="PF02481"/>
    </source>
</evidence>
<dbReference type="Pfam" id="PF02481">
    <property type="entry name" value="DNA_processg_A"/>
    <property type="match status" value="1"/>
</dbReference>
<feature type="domain" description="Smf/DprA SLOG" evidence="2">
    <location>
        <begin position="87"/>
        <end position="295"/>
    </location>
</feature>
<evidence type="ECO:0000256" key="1">
    <source>
        <dbReference type="ARBA" id="ARBA00006525"/>
    </source>
</evidence>
<dbReference type="InterPro" id="IPR003488">
    <property type="entry name" value="DprA"/>
</dbReference>
<dbReference type="InterPro" id="IPR036388">
    <property type="entry name" value="WH-like_DNA-bd_sf"/>
</dbReference>
<dbReference type="Gene3D" id="1.10.10.10">
    <property type="entry name" value="Winged helix-like DNA-binding domain superfamily/Winged helix DNA-binding domain"/>
    <property type="match status" value="1"/>
</dbReference>
<organism evidence="4 5">
    <name type="scientific">Roseospira marina</name>
    <dbReference type="NCBI Taxonomy" id="140057"/>
    <lineage>
        <taxon>Bacteria</taxon>
        <taxon>Pseudomonadati</taxon>
        <taxon>Pseudomonadota</taxon>
        <taxon>Alphaproteobacteria</taxon>
        <taxon>Rhodospirillales</taxon>
        <taxon>Rhodospirillaceae</taxon>
        <taxon>Roseospira</taxon>
    </lineage>
</organism>
<dbReference type="AlphaFoldDB" id="A0A5M6IC63"/>
<reference evidence="4 5" key="1">
    <citation type="submission" date="2019-09" db="EMBL/GenBank/DDBJ databases">
        <title>Genome sequence of Roseospira marina, one of the more divergent members of the non-sulfur purple photosynthetic bacterial family, the Rhodospirillaceae.</title>
        <authorList>
            <person name="Meyer T."/>
            <person name="Kyndt J."/>
        </authorList>
    </citation>
    <scope>NUCLEOTIDE SEQUENCE [LARGE SCALE GENOMIC DNA]</scope>
    <source>
        <strain evidence="4 5">DSM 15113</strain>
    </source>
</reference>
<sequence length="384" mass="39999">MIHEAVVSRVDLGPAERLDWLRLIRSENVGPITFHRLLRQYGTAAAALEALPALARRGGRGKPLRVCPRGVAERELAALDRAGVAVLAQGEARYPAALAAVEDSPPLLFARGHAALLDLRGVAIVGARNASLNGRKLAHRMAQDLARADLLVVSGMARGIDTAAHQGALAAAGAGGTVAVLAGGVDVIYPPENDSLYAALEDQGVIVSEMPLGEAPQARHFPRRNRIISGISLGVVVVEAAARSGSLITARLAGEQGREVFAVPGSPLDGRAAGPNRLLRDGATLTESADDVLQGLADLLRAPLREPDPADFRPAAAPVPSDRELDRARADVLEALGPAPVTVDEIIRGCQLSVSVVAIVLLELELAGRLERLPGGRVALVTGP</sequence>
<gene>
    <name evidence="4" type="primary">dprA</name>
    <name evidence="4" type="ORF">F1188_09765</name>
</gene>
<dbReference type="PANTHER" id="PTHR43022">
    <property type="entry name" value="PROTEIN SMF"/>
    <property type="match status" value="1"/>
</dbReference>
<dbReference type="Proteomes" id="UP000324065">
    <property type="component" value="Unassembled WGS sequence"/>
</dbReference>
<evidence type="ECO:0000313" key="5">
    <source>
        <dbReference type="Proteomes" id="UP000324065"/>
    </source>
</evidence>
<comment type="similarity">
    <text evidence="1">Belongs to the DprA/Smf family.</text>
</comment>
<accession>A0A5M6IC63</accession>
<evidence type="ECO:0000259" key="3">
    <source>
        <dbReference type="Pfam" id="PF17782"/>
    </source>
</evidence>
<dbReference type="RefSeq" id="WP_150062214.1">
    <property type="nucleotide sequence ID" value="NZ_JACHII010000004.1"/>
</dbReference>
<dbReference type="EMBL" id="VWPJ01000007">
    <property type="protein sequence ID" value="KAA5605884.1"/>
    <property type="molecule type" value="Genomic_DNA"/>
</dbReference>
<comment type="caution">
    <text evidence="4">The sequence shown here is derived from an EMBL/GenBank/DDBJ whole genome shotgun (WGS) entry which is preliminary data.</text>
</comment>
<dbReference type="PANTHER" id="PTHR43022:SF1">
    <property type="entry name" value="PROTEIN SMF"/>
    <property type="match status" value="1"/>
</dbReference>
<dbReference type="NCBIfam" id="TIGR00732">
    <property type="entry name" value="dprA"/>
    <property type="match status" value="1"/>
</dbReference>
<dbReference type="SUPFAM" id="SSF102405">
    <property type="entry name" value="MCP/YpsA-like"/>
    <property type="match status" value="1"/>
</dbReference>
<proteinExistence type="inferred from homology"/>
<dbReference type="GO" id="GO:0009294">
    <property type="term" value="P:DNA-mediated transformation"/>
    <property type="evidence" value="ECO:0007669"/>
    <property type="project" value="InterPro"/>
</dbReference>
<name>A0A5M6IC63_9PROT</name>
<dbReference type="Gene3D" id="3.40.50.450">
    <property type="match status" value="1"/>
</dbReference>
<dbReference type="Pfam" id="PF17782">
    <property type="entry name" value="WHD_DprA"/>
    <property type="match status" value="1"/>
</dbReference>
<evidence type="ECO:0000313" key="4">
    <source>
        <dbReference type="EMBL" id="KAA5605884.1"/>
    </source>
</evidence>
<dbReference type="InterPro" id="IPR057666">
    <property type="entry name" value="DrpA_SLOG"/>
</dbReference>
<keyword evidence="5" id="KW-1185">Reference proteome</keyword>
<dbReference type="Pfam" id="PF21102">
    <property type="entry name" value="DprA_N"/>
    <property type="match status" value="1"/>
</dbReference>
<dbReference type="OrthoDB" id="9785707at2"/>
<dbReference type="InterPro" id="IPR041614">
    <property type="entry name" value="DprA_WH"/>
</dbReference>
<protein>
    <submittedName>
        <fullName evidence="4">DNA-protecting protein DprA</fullName>
    </submittedName>
</protein>